<dbReference type="GO" id="GO:0032259">
    <property type="term" value="P:methylation"/>
    <property type="evidence" value="ECO:0007669"/>
    <property type="project" value="UniProtKB-KW"/>
</dbReference>
<evidence type="ECO:0000313" key="5">
    <source>
        <dbReference type="EMBL" id="KEQ18968.1"/>
    </source>
</evidence>
<dbReference type="OrthoDB" id="9780095at2"/>
<dbReference type="EMBL" id="JOKH01000001">
    <property type="protein sequence ID" value="KEQ18968.1"/>
    <property type="molecule type" value="Genomic_DNA"/>
</dbReference>
<dbReference type="eggNOG" id="COG0500">
    <property type="taxonomic scope" value="Bacteria"/>
</dbReference>
<dbReference type="RefSeq" id="WP_034832505.1">
    <property type="nucleotide sequence ID" value="NZ_JOKH01000001.1"/>
</dbReference>
<dbReference type="Proteomes" id="UP000028073">
    <property type="component" value="Unassembled WGS sequence"/>
</dbReference>
<organism evidence="5 6">
    <name type="scientific">Endozoicomonas numazuensis</name>
    <dbReference type="NCBI Taxonomy" id="1137799"/>
    <lineage>
        <taxon>Bacteria</taxon>
        <taxon>Pseudomonadati</taxon>
        <taxon>Pseudomonadota</taxon>
        <taxon>Gammaproteobacteria</taxon>
        <taxon>Oceanospirillales</taxon>
        <taxon>Endozoicomonadaceae</taxon>
        <taxon>Endozoicomonas</taxon>
    </lineage>
</organism>
<evidence type="ECO:0000256" key="2">
    <source>
        <dbReference type="ARBA" id="ARBA00022679"/>
    </source>
</evidence>
<dbReference type="STRING" id="1137799.GZ78_02660"/>
<dbReference type="SUPFAM" id="SSF53335">
    <property type="entry name" value="S-adenosyl-L-methionine-dependent methyltransferases"/>
    <property type="match status" value="1"/>
</dbReference>
<evidence type="ECO:0000256" key="1">
    <source>
        <dbReference type="ARBA" id="ARBA00022603"/>
    </source>
</evidence>
<keyword evidence="1" id="KW-0489">Methyltransferase</keyword>
<keyword evidence="2" id="KW-0808">Transferase</keyword>
<protein>
    <recommendedName>
        <fullName evidence="7">Methyltransferase domain-containing protein</fullName>
    </recommendedName>
</protein>
<dbReference type="CDD" id="cd02440">
    <property type="entry name" value="AdoMet_MTases"/>
    <property type="match status" value="1"/>
</dbReference>
<gene>
    <name evidence="5" type="ORF">GZ78_02660</name>
</gene>
<evidence type="ECO:0000256" key="3">
    <source>
        <dbReference type="ARBA" id="ARBA00022691"/>
    </source>
</evidence>
<dbReference type="Pfam" id="PF00398">
    <property type="entry name" value="RrnaAD"/>
    <property type="match status" value="1"/>
</dbReference>
<accession>A0A081NKJ5</accession>
<proteinExistence type="predicted"/>
<keyword evidence="6" id="KW-1185">Reference proteome</keyword>
<dbReference type="GO" id="GO:0003723">
    <property type="term" value="F:RNA binding"/>
    <property type="evidence" value="ECO:0007669"/>
    <property type="project" value="UniProtKB-KW"/>
</dbReference>
<reference evidence="5 6" key="1">
    <citation type="submission" date="2014-06" db="EMBL/GenBank/DDBJ databases">
        <title>Whole Genome Sequences of Three Symbiotic Endozoicomonas Bacteria.</title>
        <authorList>
            <person name="Neave M.J."/>
            <person name="Apprill A."/>
            <person name="Voolstra C.R."/>
        </authorList>
    </citation>
    <scope>NUCLEOTIDE SEQUENCE [LARGE SCALE GENOMIC DNA]</scope>
    <source>
        <strain evidence="5 6">DSM 25634</strain>
    </source>
</reference>
<evidence type="ECO:0000313" key="6">
    <source>
        <dbReference type="Proteomes" id="UP000028073"/>
    </source>
</evidence>
<evidence type="ECO:0000256" key="4">
    <source>
        <dbReference type="ARBA" id="ARBA00022884"/>
    </source>
</evidence>
<dbReference type="InterPro" id="IPR001737">
    <property type="entry name" value="KsgA/Erm"/>
</dbReference>
<evidence type="ECO:0008006" key="7">
    <source>
        <dbReference type="Google" id="ProtNLM"/>
    </source>
</evidence>
<dbReference type="Gene3D" id="3.40.50.150">
    <property type="entry name" value="Vaccinia Virus protein VP39"/>
    <property type="match status" value="1"/>
</dbReference>
<keyword evidence="4" id="KW-0694">RNA-binding</keyword>
<dbReference type="GO" id="GO:0008168">
    <property type="term" value="F:methyltransferase activity"/>
    <property type="evidence" value="ECO:0007669"/>
    <property type="project" value="UniProtKB-KW"/>
</dbReference>
<comment type="caution">
    <text evidence="5">The sequence shown here is derived from an EMBL/GenBank/DDBJ whole genome shotgun (WGS) entry which is preliminary data.</text>
</comment>
<dbReference type="InterPro" id="IPR029063">
    <property type="entry name" value="SAM-dependent_MTases_sf"/>
</dbReference>
<name>A0A081NKJ5_9GAMM</name>
<sequence>MKLLLLGLRVHGFEWIELIKVFFRYSFHRPFLKAFLELKFRYLLDSPFQVSKRYLLNKQSEDVYLYGETPLTALDEISTKAELNATDHVFELGAGSGFTSLWLATVAGVRVTSIEQVPTFCRRLRRVSQSMASGCLKVIEEDYLESDLSEASVIYLYASNLDDLTIRCLTLRMLALKSGSKVISVSYPLQEYCPVPGVFKLKQQFTVRFPWGEAEVFLQVRTSDVQRSSG</sequence>
<keyword evidence="3" id="KW-0949">S-adenosyl-L-methionine</keyword>
<dbReference type="AlphaFoldDB" id="A0A081NKJ5"/>